<evidence type="ECO:0000313" key="2">
    <source>
        <dbReference type="EMBL" id="TDA36984.1"/>
    </source>
</evidence>
<comment type="caution">
    <text evidence="2">The sequence shown here is derived from an EMBL/GenBank/DDBJ whole genome shotgun (WGS) entry which is preliminary data.</text>
</comment>
<gene>
    <name evidence="2" type="ORF">DSO08_06255</name>
</gene>
<evidence type="ECO:0000256" key="1">
    <source>
        <dbReference type="SAM" id="Phobius"/>
    </source>
</evidence>
<keyword evidence="1" id="KW-0472">Membrane</keyword>
<feature type="transmembrane region" description="Helical" evidence="1">
    <location>
        <begin position="9"/>
        <end position="30"/>
    </location>
</feature>
<proteinExistence type="predicted"/>
<protein>
    <submittedName>
        <fullName evidence="2">Uncharacterized protein</fullName>
    </submittedName>
</protein>
<feature type="non-terminal residue" evidence="2">
    <location>
        <position position="80"/>
    </location>
</feature>
<name>A0A523B810_9CREN</name>
<sequence length="80" mass="8563">MQGDRKPKFAIISILLTFGAFILFVLATIVDPLSTYSNILMVAGLALLAASWGVYFIGGRSLQRTEVATENVITVIGCKG</sequence>
<keyword evidence="1" id="KW-1133">Transmembrane helix</keyword>
<evidence type="ECO:0000313" key="3">
    <source>
        <dbReference type="Proteomes" id="UP000315399"/>
    </source>
</evidence>
<dbReference type="Proteomes" id="UP000315399">
    <property type="component" value="Unassembled WGS sequence"/>
</dbReference>
<reference evidence="2 3" key="1">
    <citation type="journal article" date="2019" name="Nat. Microbiol.">
        <title>Expanding anaerobic alkane metabolism in the domain of Archaea.</title>
        <authorList>
            <person name="Wang Y."/>
            <person name="Wegener G."/>
            <person name="Hou J."/>
            <person name="Wang F."/>
            <person name="Xiao X."/>
        </authorList>
    </citation>
    <scope>NUCLEOTIDE SEQUENCE [LARGE SCALE GENOMIC DNA]</scope>
    <source>
        <strain evidence="2">WYZ-LMO10</strain>
    </source>
</reference>
<organism evidence="2 3">
    <name type="scientific">Thermoproteota archaeon</name>
    <dbReference type="NCBI Taxonomy" id="2056631"/>
    <lineage>
        <taxon>Archaea</taxon>
        <taxon>Thermoproteota</taxon>
    </lineage>
</organism>
<feature type="transmembrane region" description="Helical" evidence="1">
    <location>
        <begin position="36"/>
        <end position="57"/>
    </location>
</feature>
<dbReference type="AlphaFoldDB" id="A0A523B810"/>
<accession>A0A523B810</accession>
<dbReference type="EMBL" id="QNVH01000092">
    <property type="protein sequence ID" value="TDA36984.1"/>
    <property type="molecule type" value="Genomic_DNA"/>
</dbReference>
<keyword evidence="1" id="KW-0812">Transmembrane</keyword>